<protein>
    <recommendedName>
        <fullName evidence="7">Regulator of microtubule dynamics protein 1</fullName>
    </recommendedName>
    <alternativeName>
        <fullName evidence="8">Protein FAM82B</fullName>
    </alternativeName>
</protein>
<dbReference type="Pfam" id="PF21033">
    <property type="entry name" value="RMD1-3"/>
    <property type="match status" value="1"/>
</dbReference>
<dbReference type="Proteomes" id="UP001054945">
    <property type="component" value="Unassembled WGS sequence"/>
</dbReference>
<comment type="caution">
    <text evidence="9">The sequence shown here is derived from an EMBL/GenBank/DDBJ whole genome shotgun (WGS) entry which is preliminary data.</text>
</comment>
<dbReference type="SUPFAM" id="SSF48452">
    <property type="entry name" value="TPR-like"/>
    <property type="match status" value="1"/>
</dbReference>
<keyword evidence="6" id="KW-0206">Cytoskeleton</keyword>
<evidence type="ECO:0000256" key="1">
    <source>
        <dbReference type="ARBA" id="ARBA00004245"/>
    </source>
</evidence>
<gene>
    <name evidence="9" type="primary">RMDN1</name>
    <name evidence="9" type="ORF">CEXT_133101</name>
</gene>
<evidence type="ECO:0000256" key="7">
    <source>
        <dbReference type="ARBA" id="ARBA00039966"/>
    </source>
</evidence>
<evidence type="ECO:0000313" key="10">
    <source>
        <dbReference type="Proteomes" id="UP001054945"/>
    </source>
</evidence>
<dbReference type="InterPro" id="IPR011990">
    <property type="entry name" value="TPR-like_helical_dom_sf"/>
</dbReference>
<reference evidence="9 10" key="1">
    <citation type="submission" date="2021-06" db="EMBL/GenBank/DDBJ databases">
        <title>Caerostris extrusa draft genome.</title>
        <authorList>
            <person name="Kono N."/>
            <person name="Arakawa K."/>
        </authorList>
    </citation>
    <scope>NUCLEOTIDE SEQUENCE [LARGE SCALE GENOMIC DNA]</scope>
</reference>
<dbReference type="PANTHER" id="PTHR16056">
    <property type="entry name" value="REGULATOR OF MICROTUBULE DYNAMICS PROTEIN"/>
    <property type="match status" value="1"/>
</dbReference>
<comment type="subcellular location">
    <subcellularLocation>
        <location evidence="1">Cytoplasm</location>
        <location evidence="1">Cytoskeleton</location>
    </subcellularLocation>
</comment>
<dbReference type="Gene3D" id="1.25.40.10">
    <property type="entry name" value="Tetratricopeptide repeat domain"/>
    <property type="match status" value="1"/>
</dbReference>
<evidence type="ECO:0000256" key="3">
    <source>
        <dbReference type="ARBA" id="ARBA00022490"/>
    </source>
</evidence>
<organism evidence="9 10">
    <name type="scientific">Caerostris extrusa</name>
    <name type="common">Bark spider</name>
    <name type="synonym">Caerostris bankana</name>
    <dbReference type="NCBI Taxonomy" id="172846"/>
    <lineage>
        <taxon>Eukaryota</taxon>
        <taxon>Metazoa</taxon>
        <taxon>Ecdysozoa</taxon>
        <taxon>Arthropoda</taxon>
        <taxon>Chelicerata</taxon>
        <taxon>Arachnida</taxon>
        <taxon>Araneae</taxon>
        <taxon>Araneomorphae</taxon>
        <taxon>Entelegynae</taxon>
        <taxon>Araneoidea</taxon>
        <taxon>Araneidae</taxon>
        <taxon>Caerostris</taxon>
    </lineage>
</organism>
<dbReference type="EMBL" id="BPLR01020916">
    <property type="protein sequence ID" value="GIX83958.1"/>
    <property type="molecule type" value="Genomic_DNA"/>
</dbReference>
<dbReference type="AlphaFoldDB" id="A0AAV4NJD3"/>
<dbReference type="GO" id="GO:0005876">
    <property type="term" value="C:spindle microtubule"/>
    <property type="evidence" value="ECO:0007669"/>
    <property type="project" value="TreeGrafter"/>
</dbReference>
<evidence type="ECO:0000313" key="9">
    <source>
        <dbReference type="EMBL" id="GIX83958.1"/>
    </source>
</evidence>
<dbReference type="InterPro" id="IPR049039">
    <property type="entry name" value="RMD1-3_a_helical_rpt"/>
</dbReference>
<keyword evidence="4" id="KW-0677">Repeat</keyword>
<comment type="subunit">
    <text evidence="2">Interacts with microtubules.</text>
</comment>
<proteinExistence type="predicted"/>
<keyword evidence="5" id="KW-0802">TPR repeat</keyword>
<keyword evidence="3" id="KW-0963">Cytoplasm</keyword>
<evidence type="ECO:0000256" key="4">
    <source>
        <dbReference type="ARBA" id="ARBA00022737"/>
    </source>
</evidence>
<evidence type="ECO:0000256" key="5">
    <source>
        <dbReference type="ARBA" id="ARBA00022803"/>
    </source>
</evidence>
<dbReference type="GO" id="GO:0005739">
    <property type="term" value="C:mitochondrion"/>
    <property type="evidence" value="ECO:0007669"/>
    <property type="project" value="TreeGrafter"/>
</dbReference>
<keyword evidence="10" id="KW-1185">Reference proteome</keyword>
<dbReference type="PANTHER" id="PTHR16056:SF16">
    <property type="entry name" value="REGULATOR OF MICROTUBULE DYNAMICS PROTEIN 1"/>
    <property type="match status" value="1"/>
</dbReference>
<evidence type="ECO:0000256" key="8">
    <source>
        <dbReference type="ARBA" id="ARBA00041958"/>
    </source>
</evidence>
<evidence type="ECO:0000256" key="2">
    <source>
        <dbReference type="ARBA" id="ARBA00011375"/>
    </source>
</evidence>
<evidence type="ECO:0000256" key="6">
    <source>
        <dbReference type="ARBA" id="ARBA00023212"/>
    </source>
</evidence>
<dbReference type="GO" id="GO:0097431">
    <property type="term" value="C:mitotic spindle pole"/>
    <property type="evidence" value="ECO:0007669"/>
    <property type="project" value="TreeGrafter"/>
</dbReference>
<accession>A0AAV4NJD3</accession>
<name>A0AAV4NJD3_CAEEX</name>
<sequence>MVPSFQVAGQHTLKLIRRFKSSASISHFISSSFLPGLLLVKAVSKLDKSTKSVLEEADKLYSDRKYVDLQSLLQSHCSSNDPEILWRLSRAIFENCRDIKDDKEKLQNLEEALRFIDNALEINEECWPAHKWRAILLDYVWRYKSTKGRIIHSFDRAIELNPTDSTSYYLLGEWCFTFAEMPWYQRKVASAIFASPPTSTYEGLEFSMIEHWSLIFCLHILVVDLEPMMCGVLDLIPLDCHSALQYFEKAEEVSPSFYSMNLLMIGKCFLNMNKKEKGIKFLKLTKDYPIKTFDDQKAHDEAEKLLKNLNA</sequence>
<dbReference type="GO" id="GO:0008017">
    <property type="term" value="F:microtubule binding"/>
    <property type="evidence" value="ECO:0007669"/>
    <property type="project" value="TreeGrafter"/>
</dbReference>